<dbReference type="KEGG" id="madi:A7U43_13265"/>
<protein>
    <submittedName>
        <fullName evidence="1">Uncharacterized protein</fullName>
    </submittedName>
</protein>
<dbReference type="EMBL" id="CP015596">
    <property type="protein sequence ID" value="ANE80156.1"/>
    <property type="molecule type" value="Genomic_DNA"/>
</dbReference>
<name>A0A172UMC7_9MYCO</name>
<evidence type="ECO:0000313" key="2">
    <source>
        <dbReference type="Proteomes" id="UP000077143"/>
    </source>
</evidence>
<gene>
    <name evidence="1" type="ORF">A7U43_13265</name>
</gene>
<accession>A0A172UMC7</accession>
<evidence type="ECO:0000313" key="1">
    <source>
        <dbReference type="EMBL" id="ANE80156.1"/>
    </source>
</evidence>
<organism evidence="1 2">
    <name type="scientific">Mycobacterium adipatum</name>
    <dbReference type="NCBI Taxonomy" id="1682113"/>
    <lineage>
        <taxon>Bacteria</taxon>
        <taxon>Bacillati</taxon>
        <taxon>Actinomycetota</taxon>
        <taxon>Actinomycetes</taxon>
        <taxon>Mycobacteriales</taxon>
        <taxon>Mycobacteriaceae</taxon>
        <taxon>Mycobacterium</taxon>
    </lineage>
</organism>
<dbReference type="OrthoDB" id="4752668at2"/>
<reference evidence="1 2" key="1">
    <citation type="submission" date="2016-05" db="EMBL/GenBank/DDBJ databases">
        <title>Complete genome sequence of a phthalic acid esters degrading Mycobacterium sp. YC-RL4.</title>
        <authorList>
            <person name="Ren L."/>
            <person name="Fan S."/>
            <person name="Ruth N."/>
            <person name="Jia Y."/>
            <person name="Wang J."/>
            <person name="Qiao C."/>
        </authorList>
    </citation>
    <scope>NUCLEOTIDE SEQUENCE [LARGE SCALE GENOMIC DNA]</scope>
    <source>
        <strain evidence="1 2">YC-RL4</strain>
    </source>
</reference>
<proteinExistence type="predicted"/>
<dbReference type="STRING" id="1682113.A7U43_13265"/>
<dbReference type="AlphaFoldDB" id="A0A172UMC7"/>
<keyword evidence="2" id="KW-1185">Reference proteome</keyword>
<dbReference type="Proteomes" id="UP000077143">
    <property type="component" value="Chromosome"/>
</dbReference>
<sequence length="97" mass="10100">MSYRAAPTVCASAPSGGRLAQRGRAMLRTEMTTTGETTGCPCGGCSPPPPLTDLEVQAALHHVSNQHAVAFAQGQVTLVSYYGCPECGSWVPTFTEA</sequence>